<dbReference type="NCBIfam" id="NF033590">
    <property type="entry name" value="transpos_IS4_3"/>
    <property type="match status" value="1"/>
</dbReference>
<organism evidence="3 4">
    <name type="scientific">Hanamia caeni</name>
    <dbReference type="NCBI Taxonomy" id="2294116"/>
    <lineage>
        <taxon>Bacteria</taxon>
        <taxon>Pseudomonadati</taxon>
        <taxon>Bacteroidota</taxon>
        <taxon>Chitinophagia</taxon>
        <taxon>Chitinophagales</taxon>
        <taxon>Chitinophagaceae</taxon>
        <taxon>Hanamia</taxon>
    </lineage>
</organism>
<dbReference type="Gene3D" id="1.10.246.40">
    <property type="entry name" value="Tn5 transposase, domain 1"/>
    <property type="match status" value="1"/>
</dbReference>
<dbReference type="InterPro" id="IPR002559">
    <property type="entry name" value="Transposase_11"/>
</dbReference>
<dbReference type="PANTHER" id="PTHR37319:SF1">
    <property type="entry name" value="TRANSPOSASE TN5 DIMERISATION DOMAIN-CONTAINING PROTEIN"/>
    <property type="match status" value="1"/>
</dbReference>
<feature type="domain" description="Transposase IS4-like" evidence="1">
    <location>
        <begin position="265"/>
        <end position="367"/>
    </location>
</feature>
<dbReference type="RefSeq" id="WP_123120154.1">
    <property type="nucleotide sequence ID" value="NZ_RJJR01000005.1"/>
</dbReference>
<dbReference type="Proteomes" id="UP000267223">
    <property type="component" value="Unassembled WGS sequence"/>
</dbReference>
<dbReference type="Gene3D" id="3.90.350.10">
    <property type="entry name" value="Transposase Inhibitor Protein From Tn5, Chain A, domain 1"/>
    <property type="match status" value="1"/>
</dbReference>
<dbReference type="Pfam" id="PF14706">
    <property type="entry name" value="Tnp_DNA_bind"/>
    <property type="match status" value="1"/>
</dbReference>
<dbReference type="InterPro" id="IPR054836">
    <property type="entry name" value="Tn5_transposase"/>
</dbReference>
<name>A0A3M9NJE3_9BACT</name>
<dbReference type="InterPro" id="IPR047768">
    <property type="entry name" value="Tn5p-like"/>
</dbReference>
<dbReference type="GO" id="GO:0003677">
    <property type="term" value="F:DNA binding"/>
    <property type="evidence" value="ECO:0007669"/>
    <property type="project" value="InterPro"/>
</dbReference>
<dbReference type="GO" id="GO:0004803">
    <property type="term" value="F:transposase activity"/>
    <property type="evidence" value="ECO:0007669"/>
    <property type="project" value="InterPro"/>
</dbReference>
<dbReference type="AlphaFoldDB" id="A0A3M9NJE3"/>
<keyword evidence="4" id="KW-1185">Reference proteome</keyword>
<protein>
    <submittedName>
        <fullName evidence="3">IS4 family transposase</fullName>
    </submittedName>
</protein>
<proteinExistence type="predicted"/>
<sequence>MSVPTDGKNFIADYRGLTGDRRLDKRAQNLWNSLCRRPGSSISKLSDNRAEQIAYYRLLENEKLAEEDLINELTGRMKPLAKGRDLLCIQDSSEINVCANKNRLRPGSGIGRSDNADNATCFKIHPGLVLDAESLCPLGFSAVKVFHREEQEPDRFERNYKKQPIEQKESYKWIEVSDASKDALSSADRVTFIQDREGDIFEQFALISDEKHHLLIRSRTTRCLWDGSDLYTVMKQLPVAGIYTIEIAADKRKNKSKRTAKMAIRYGTFKIKRPANLSKTMYPDYIEVQGVWTQEITEGVAGKDLINWKLLTTHSINSVEEAIQIVEWYGARWFIEQVFRLLKSEGFGIEGAQLESGWAIRKLVLMQLSGLIKIIQMNIAYSDPEGGQPIKEVFSEQEIAVLTHLNKTLQGKRLKTQNHHNPDKTKWAAWIIGRLGGWKGYDSQGPPGVICLKKGLDKFNNIMEGIAIAKDMCTV</sequence>
<feature type="domain" description="Transposase Tn5-like N-terminal" evidence="2">
    <location>
        <begin position="19"/>
        <end position="63"/>
    </location>
</feature>
<evidence type="ECO:0000259" key="1">
    <source>
        <dbReference type="Pfam" id="PF01609"/>
    </source>
</evidence>
<gene>
    <name evidence="3" type="ORF">EFY79_07895</name>
</gene>
<dbReference type="SUPFAM" id="SSF53098">
    <property type="entry name" value="Ribonuclease H-like"/>
    <property type="match status" value="1"/>
</dbReference>
<reference evidence="3 4" key="1">
    <citation type="submission" date="2018-11" db="EMBL/GenBank/DDBJ databases">
        <title>Draft genome sequence of Ferruginibacter sp. BO-59.</title>
        <authorList>
            <person name="Im W.T."/>
        </authorList>
    </citation>
    <scope>NUCLEOTIDE SEQUENCE [LARGE SCALE GENOMIC DNA]</scope>
    <source>
        <strain evidence="3 4">BO-59</strain>
    </source>
</reference>
<comment type="caution">
    <text evidence="3">The sequence shown here is derived from an EMBL/GenBank/DDBJ whole genome shotgun (WGS) entry which is preliminary data.</text>
</comment>
<dbReference type="GO" id="GO:0006313">
    <property type="term" value="P:DNA transposition"/>
    <property type="evidence" value="ECO:0007669"/>
    <property type="project" value="InterPro"/>
</dbReference>
<evidence type="ECO:0000313" key="3">
    <source>
        <dbReference type="EMBL" id="RNI37313.1"/>
    </source>
</evidence>
<dbReference type="Pfam" id="PF01609">
    <property type="entry name" value="DDE_Tnp_1"/>
    <property type="match status" value="1"/>
</dbReference>
<dbReference type="PANTHER" id="PTHR37319">
    <property type="entry name" value="TRANSPOSASE"/>
    <property type="match status" value="1"/>
</dbReference>
<dbReference type="OrthoDB" id="8617434at2"/>
<evidence type="ECO:0000259" key="2">
    <source>
        <dbReference type="Pfam" id="PF14706"/>
    </source>
</evidence>
<dbReference type="InterPro" id="IPR014735">
    <property type="entry name" value="Transposase_Tn5-like_N"/>
</dbReference>
<dbReference type="InterPro" id="IPR014737">
    <property type="entry name" value="Transposase_Tn5-like_C"/>
</dbReference>
<dbReference type="EMBL" id="RJJR01000005">
    <property type="protein sequence ID" value="RNI37313.1"/>
    <property type="molecule type" value="Genomic_DNA"/>
</dbReference>
<dbReference type="Gene3D" id="1.10.740.10">
    <property type="entry name" value="Transferase Inhibitor Protein From Tn5, Chain"/>
    <property type="match status" value="1"/>
</dbReference>
<dbReference type="InterPro" id="IPR012337">
    <property type="entry name" value="RNaseH-like_sf"/>
</dbReference>
<dbReference type="InterPro" id="IPR038215">
    <property type="entry name" value="TN5-like_N_sf"/>
</dbReference>
<evidence type="ECO:0000313" key="4">
    <source>
        <dbReference type="Proteomes" id="UP000267223"/>
    </source>
</evidence>
<accession>A0A3M9NJE3</accession>